<proteinExistence type="predicted"/>
<comment type="caution">
    <text evidence="3">The sequence shown here is derived from an EMBL/GenBank/DDBJ whole genome shotgun (WGS) entry which is preliminary data.</text>
</comment>
<evidence type="ECO:0000256" key="2">
    <source>
        <dbReference type="SAM" id="MobiDB-lite"/>
    </source>
</evidence>
<feature type="region of interest" description="Disordered" evidence="2">
    <location>
        <begin position="1"/>
        <end position="140"/>
    </location>
</feature>
<sequence length="175" mass="18997">MGRQTSRSTNTSANATNNSTSKSRQPSISSTSSVTNTNGEANNNSTPSNRNRPTNNRKSKPRNSLNNTEISILQESHSNSSHTDAITISSLNESSSIQSPSNVADIDDDIPSPLVGGTTNSTNNTKKKTSRKSKSNTDTEDVKACRIILNELLKNDAAWPFQTPVDAKQHPEYYE</sequence>
<keyword evidence="1" id="KW-0103">Bromodomain</keyword>
<evidence type="ECO:0000313" key="4">
    <source>
        <dbReference type="Proteomes" id="UP000663848"/>
    </source>
</evidence>
<evidence type="ECO:0000313" key="3">
    <source>
        <dbReference type="EMBL" id="CAF4958460.1"/>
    </source>
</evidence>
<dbReference type="InterPro" id="IPR036427">
    <property type="entry name" value="Bromodomain-like_sf"/>
</dbReference>
<organism evidence="3 4">
    <name type="scientific">Rotaria socialis</name>
    <dbReference type="NCBI Taxonomy" id="392032"/>
    <lineage>
        <taxon>Eukaryota</taxon>
        <taxon>Metazoa</taxon>
        <taxon>Spiralia</taxon>
        <taxon>Gnathifera</taxon>
        <taxon>Rotifera</taxon>
        <taxon>Eurotatoria</taxon>
        <taxon>Bdelloidea</taxon>
        <taxon>Philodinida</taxon>
        <taxon>Philodinidae</taxon>
        <taxon>Rotaria</taxon>
    </lineage>
</organism>
<dbReference type="EMBL" id="CAJOBR010023991">
    <property type="protein sequence ID" value="CAF4958460.1"/>
    <property type="molecule type" value="Genomic_DNA"/>
</dbReference>
<dbReference type="SUPFAM" id="SSF47370">
    <property type="entry name" value="Bromodomain"/>
    <property type="match status" value="1"/>
</dbReference>
<feature type="non-terminal residue" evidence="3">
    <location>
        <position position="1"/>
    </location>
</feature>
<dbReference type="Gene3D" id="1.20.920.10">
    <property type="entry name" value="Bromodomain-like"/>
    <property type="match status" value="1"/>
</dbReference>
<protein>
    <submittedName>
        <fullName evidence="3">Uncharacterized protein</fullName>
    </submittedName>
</protein>
<feature type="compositionally biased region" description="Low complexity" evidence="2">
    <location>
        <begin position="1"/>
        <end position="54"/>
    </location>
</feature>
<name>A0A821YGE7_9BILA</name>
<feature type="compositionally biased region" description="Basic residues" evidence="2">
    <location>
        <begin position="125"/>
        <end position="134"/>
    </location>
</feature>
<dbReference type="Proteomes" id="UP000663848">
    <property type="component" value="Unassembled WGS sequence"/>
</dbReference>
<feature type="compositionally biased region" description="Low complexity" evidence="2">
    <location>
        <begin position="86"/>
        <end position="101"/>
    </location>
</feature>
<reference evidence="3" key="1">
    <citation type="submission" date="2021-02" db="EMBL/GenBank/DDBJ databases">
        <authorList>
            <person name="Nowell W R."/>
        </authorList>
    </citation>
    <scope>NUCLEOTIDE SEQUENCE</scope>
</reference>
<gene>
    <name evidence="3" type="ORF">QYT958_LOCUS34056</name>
</gene>
<dbReference type="AlphaFoldDB" id="A0A821YGE7"/>
<feature type="compositionally biased region" description="Polar residues" evidence="2">
    <location>
        <begin position="64"/>
        <end position="84"/>
    </location>
</feature>
<evidence type="ECO:0000256" key="1">
    <source>
        <dbReference type="ARBA" id="ARBA00023117"/>
    </source>
</evidence>
<accession>A0A821YGE7</accession>